<dbReference type="Proteomes" id="UP000683360">
    <property type="component" value="Unassembled WGS sequence"/>
</dbReference>
<organism evidence="1 2">
    <name type="scientific">Mytilus edulis</name>
    <name type="common">Blue mussel</name>
    <dbReference type="NCBI Taxonomy" id="6550"/>
    <lineage>
        <taxon>Eukaryota</taxon>
        <taxon>Metazoa</taxon>
        <taxon>Spiralia</taxon>
        <taxon>Lophotrochozoa</taxon>
        <taxon>Mollusca</taxon>
        <taxon>Bivalvia</taxon>
        <taxon>Autobranchia</taxon>
        <taxon>Pteriomorphia</taxon>
        <taxon>Mytilida</taxon>
        <taxon>Mytiloidea</taxon>
        <taxon>Mytilidae</taxon>
        <taxon>Mytilinae</taxon>
        <taxon>Mytilus</taxon>
    </lineage>
</organism>
<dbReference type="OrthoDB" id="6767358at2759"/>
<evidence type="ECO:0000313" key="2">
    <source>
        <dbReference type="Proteomes" id="UP000683360"/>
    </source>
</evidence>
<gene>
    <name evidence="1" type="ORF">MEDL_54816</name>
</gene>
<accession>A0A8S3UIU3</accession>
<evidence type="ECO:0000313" key="1">
    <source>
        <dbReference type="EMBL" id="CAG2242659.1"/>
    </source>
</evidence>
<keyword evidence="2" id="KW-1185">Reference proteome</keyword>
<protein>
    <submittedName>
        <fullName evidence="1">Uncharacterized protein</fullName>
    </submittedName>
</protein>
<sequence>MALVNLEIYCSIPNVHAGNNSFRYSPDEGATWFPIALSSYGIDGINYKVHRQLRLNKHSTNIIIEANHSTLRATVILARRYQVDFDVENSLNTVFGFERRLFTFDMATNCYTEEENIGYNISTNSILVQTITNLLQNGTGSINLELSATQMQENMQNVGGFLFVLATRALPMIANTILPALGVGTLSGLGGEAVNKALESGLYLQRCGCVSTVHPSGKGLPQTLKRPDHYKVHRQLRLNKHSTKIIIDANGIFTSCAVFSL</sequence>
<dbReference type="EMBL" id="CAJPWZ010002680">
    <property type="protein sequence ID" value="CAG2242659.1"/>
    <property type="molecule type" value="Genomic_DNA"/>
</dbReference>
<comment type="caution">
    <text evidence="1">The sequence shown here is derived from an EMBL/GenBank/DDBJ whole genome shotgun (WGS) entry which is preliminary data.</text>
</comment>
<name>A0A8S3UIU3_MYTED</name>
<reference evidence="1" key="1">
    <citation type="submission" date="2021-03" db="EMBL/GenBank/DDBJ databases">
        <authorList>
            <person name="Bekaert M."/>
        </authorList>
    </citation>
    <scope>NUCLEOTIDE SEQUENCE</scope>
</reference>
<proteinExistence type="predicted"/>
<dbReference type="AlphaFoldDB" id="A0A8S3UIU3"/>